<reference evidence="2" key="1">
    <citation type="submission" date="2017-09" db="EMBL/GenBank/DDBJ databases">
        <title>Depth-based differentiation of microbial function through sediment-hosted aquifers and enrichment of novel symbionts in the deep terrestrial subsurface.</title>
        <authorList>
            <person name="Probst A.J."/>
            <person name="Ladd B."/>
            <person name="Jarett J.K."/>
            <person name="Geller-Mcgrath D.E."/>
            <person name="Sieber C.M.K."/>
            <person name="Emerson J.B."/>
            <person name="Anantharaman K."/>
            <person name="Thomas B.C."/>
            <person name="Malmstrom R."/>
            <person name="Stieglmeier M."/>
            <person name="Klingl A."/>
            <person name="Woyke T."/>
            <person name="Ryan C.M."/>
            <person name="Banfield J.F."/>
        </authorList>
    </citation>
    <scope>NUCLEOTIDE SEQUENCE [LARGE SCALE GENOMIC DNA]</scope>
</reference>
<evidence type="ECO:0000313" key="2">
    <source>
        <dbReference type="Proteomes" id="UP000229574"/>
    </source>
</evidence>
<organism evidence="1 2">
    <name type="scientific">Candidatus Collierbacteria bacterium CG09_land_8_20_14_0_10_46_12</name>
    <dbReference type="NCBI Taxonomy" id="1974533"/>
    <lineage>
        <taxon>Bacteria</taxon>
        <taxon>Candidatus Collieribacteriota</taxon>
    </lineage>
</organism>
<gene>
    <name evidence="1" type="ORF">COT54_03630</name>
</gene>
<sequence length="89" mass="9367">MKLIKALFVLIIALVIMSVTLTNRSVDESIVVANLSQEIATLQNQNTILRAQVALDGSLGTLSTKIADAGFVETPSVVALKTSSPVASR</sequence>
<dbReference type="AlphaFoldDB" id="A0A2H0WYF5"/>
<dbReference type="EMBL" id="PEYY01000134">
    <property type="protein sequence ID" value="PIS17621.1"/>
    <property type="molecule type" value="Genomic_DNA"/>
</dbReference>
<protein>
    <submittedName>
        <fullName evidence="1">Uncharacterized protein</fullName>
    </submittedName>
</protein>
<comment type="caution">
    <text evidence="1">The sequence shown here is derived from an EMBL/GenBank/DDBJ whole genome shotgun (WGS) entry which is preliminary data.</text>
</comment>
<name>A0A2H0WYF5_9BACT</name>
<accession>A0A2H0WYF5</accession>
<dbReference type="Proteomes" id="UP000229574">
    <property type="component" value="Unassembled WGS sequence"/>
</dbReference>
<proteinExistence type="predicted"/>
<evidence type="ECO:0000313" key="1">
    <source>
        <dbReference type="EMBL" id="PIS17621.1"/>
    </source>
</evidence>